<dbReference type="AlphaFoldDB" id="A0AAD6Q6B0"/>
<sequence length="58" mass="6473">MLYFATPCRDSSSPRTNPPTPKEDQPKPAPEAAAQLGRPLHAQQQAHTTGYKPTWRDE</sequence>
<evidence type="ECO:0000313" key="3">
    <source>
        <dbReference type="Proteomes" id="UP001164929"/>
    </source>
</evidence>
<gene>
    <name evidence="2" type="ORF">NC653_028455</name>
</gene>
<accession>A0AAD6Q6B0</accession>
<dbReference type="EMBL" id="JAQIZT010000011">
    <property type="protein sequence ID" value="KAJ6980646.1"/>
    <property type="molecule type" value="Genomic_DNA"/>
</dbReference>
<dbReference type="Proteomes" id="UP001164929">
    <property type="component" value="Chromosome 11"/>
</dbReference>
<reference evidence="2" key="1">
    <citation type="journal article" date="2023" name="Mol. Ecol. Resour.">
        <title>Chromosome-level genome assembly of a triploid poplar Populus alba 'Berolinensis'.</title>
        <authorList>
            <person name="Chen S."/>
            <person name="Yu Y."/>
            <person name="Wang X."/>
            <person name="Wang S."/>
            <person name="Zhang T."/>
            <person name="Zhou Y."/>
            <person name="He R."/>
            <person name="Meng N."/>
            <person name="Wang Y."/>
            <person name="Liu W."/>
            <person name="Liu Z."/>
            <person name="Liu J."/>
            <person name="Guo Q."/>
            <person name="Huang H."/>
            <person name="Sederoff R.R."/>
            <person name="Wang G."/>
            <person name="Qu G."/>
            <person name="Chen S."/>
        </authorList>
    </citation>
    <scope>NUCLEOTIDE SEQUENCE</scope>
    <source>
        <strain evidence="2">SC-2020</strain>
    </source>
</reference>
<name>A0AAD6Q6B0_9ROSI</name>
<feature type="region of interest" description="Disordered" evidence="1">
    <location>
        <begin position="1"/>
        <end position="58"/>
    </location>
</feature>
<evidence type="ECO:0000256" key="1">
    <source>
        <dbReference type="SAM" id="MobiDB-lite"/>
    </source>
</evidence>
<evidence type="ECO:0000313" key="2">
    <source>
        <dbReference type="EMBL" id="KAJ6980646.1"/>
    </source>
</evidence>
<comment type="caution">
    <text evidence="2">The sequence shown here is derived from an EMBL/GenBank/DDBJ whole genome shotgun (WGS) entry which is preliminary data.</text>
</comment>
<proteinExistence type="predicted"/>
<organism evidence="2 3">
    <name type="scientific">Populus alba x Populus x berolinensis</name>
    <dbReference type="NCBI Taxonomy" id="444605"/>
    <lineage>
        <taxon>Eukaryota</taxon>
        <taxon>Viridiplantae</taxon>
        <taxon>Streptophyta</taxon>
        <taxon>Embryophyta</taxon>
        <taxon>Tracheophyta</taxon>
        <taxon>Spermatophyta</taxon>
        <taxon>Magnoliopsida</taxon>
        <taxon>eudicotyledons</taxon>
        <taxon>Gunneridae</taxon>
        <taxon>Pentapetalae</taxon>
        <taxon>rosids</taxon>
        <taxon>fabids</taxon>
        <taxon>Malpighiales</taxon>
        <taxon>Salicaceae</taxon>
        <taxon>Saliceae</taxon>
        <taxon>Populus</taxon>
    </lineage>
</organism>
<protein>
    <submittedName>
        <fullName evidence="2">Uncharacterized protein</fullName>
    </submittedName>
</protein>
<keyword evidence="3" id="KW-1185">Reference proteome</keyword>